<keyword evidence="4" id="KW-1185">Reference proteome</keyword>
<dbReference type="PANTHER" id="PTHR43205">
    <property type="entry name" value="PROSTAGLANDIN REDUCTASE"/>
    <property type="match status" value="1"/>
</dbReference>
<dbReference type="Proteomes" id="UP001060336">
    <property type="component" value="Chromosome"/>
</dbReference>
<accession>A0A9J7AU52</accession>
<dbReference type="InterPro" id="IPR013149">
    <property type="entry name" value="ADH-like_C"/>
</dbReference>
<dbReference type="PANTHER" id="PTHR43205:SF7">
    <property type="entry name" value="PROSTAGLANDIN REDUCTASE 1"/>
    <property type="match status" value="1"/>
</dbReference>
<dbReference type="InterPro" id="IPR036291">
    <property type="entry name" value="NAD(P)-bd_dom_sf"/>
</dbReference>
<dbReference type="EMBL" id="CP102480">
    <property type="protein sequence ID" value="UUX50630.1"/>
    <property type="molecule type" value="Genomic_DNA"/>
</dbReference>
<gene>
    <name evidence="3" type="ORF">NUH88_02800</name>
</gene>
<dbReference type="InterPro" id="IPR045010">
    <property type="entry name" value="MDR_fam"/>
</dbReference>
<evidence type="ECO:0000256" key="1">
    <source>
        <dbReference type="ARBA" id="ARBA00023002"/>
    </source>
</evidence>
<dbReference type="CDD" id="cd05288">
    <property type="entry name" value="PGDH"/>
    <property type="match status" value="1"/>
</dbReference>
<name>A0A9J7AU52_9PROT</name>
<evidence type="ECO:0000313" key="3">
    <source>
        <dbReference type="EMBL" id="UUX50630.1"/>
    </source>
</evidence>
<dbReference type="Gene3D" id="3.40.50.720">
    <property type="entry name" value="NAD(P)-binding Rossmann-like Domain"/>
    <property type="match status" value="1"/>
</dbReference>
<feature type="domain" description="Enoyl reductase (ER)" evidence="2">
    <location>
        <begin position="17"/>
        <end position="336"/>
    </location>
</feature>
<dbReference type="Gene3D" id="3.90.180.10">
    <property type="entry name" value="Medium-chain alcohol dehydrogenases, catalytic domain"/>
    <property type="match status" value="1"/>
</dbReference>
<dbReference type="FunFam" id="3.40.50.720:FF:000121">
    <property type="entry name" value="Prostaglandin reductase 2"/>
    <property type="match status" value="1"/>
</dbReference>
<dbReference type="SMART" id="SM00829">
    <property type="entry name" value="PKS_ER"/>
    <property type="match status" value="1"/>
</dbReference>
<dbReference type="SUPFAM" id="SSF51735">
    <property type="entry name" value="NAD(P)-binding Rossmann-fold domains"/>
    <property type="match status" value="1"/>
</dbReference>
<dbReference type="InterPro" id="IPR011032">
    <property type="entry name" value="GroES-like_sf"/>
</dbReference>
<keyword evidence="1" id="KW-0560">Oxidoreductase</keyword>
<reference evidence="3" key="1">
    <citation type="submission" date="2022-08" db="EMBL/GenBank/DDBJ databases">
        <title>Nisaea acidiphila sp. nov., isolated from a marine algal debris and emended description of the genus Nisaea Urios et al. 2008.</title>
        <authorList>
            <person name="Kwon K."/>
        </authorList>
    </citation>
    <scope>NUCLEOTIDE SEQUENCE</scope>
    <source>
        <strain evidence="3">MEBiC11861</strain>
    </source>
</reference>
<protein>
    <submittedName>
        <fullName evidence="3">NADP-dependent oxidoreductase</fullName>
    </submittedName>
</protein>
<dbReference type="GO" id="GO:0016628">
    <property type="term" value="F:oxidoreductase activity, acting on the CH-CH group of donors, NAD or NADP as acceptor"/>
    <property type="evidence" value="ECO:0007669"/>
    <property type="project" value="InterPro"/>
</dbReference>
<organism evidence="3 4">
    <name type="scientific">Nisaea acidiphila</name>
    <dbReference type="NCBI Taxonomy" id="1862145"/>
    <lineage>
        <taxon>Bacteria</taxon>
        <taxon>Pseudomonadati</taxon>
        <taxon>Pseudomonadota</taxon>
        <taxon>Alphaproteobacteria</taxon>
        <taxon>Rhodospirillales</taxon>
        <taxon>Thalassobaculaceae</taxon>
        <taxon>Nisaea</taxon>
    </lineage>
</organism>
<dbReference type="InterPro" id="IPR020843">
    <property type="entry name" value="ER"/>
</dbReference>
<dbReference type="Pfam" id="PF00107">
    <property type="entry name" value="ADH_zinc_N"/>
    <property type="match status" value="1"/>
</dbReference>
<dbReference type="KEGG" id="naci:NUH88_02800"/>
<dbReference type="SUPFAM" id="SSF50129">
    <property type="entry name" value="GroES-like"/>
    <property type="match status" value="1"/>
</dbReference>
<sequence length="345" mass="36652">MTDLVNRRWLLASRPEGEPKAADFRMEEAPVPEPGAGELLIRTIYLSLDPYMRGRMSDAKSYAAPVPIGGVLEGETVGEVVVSNHPDYAVGDVVLNRIGWQSFGLSDGTGLRKLDPGAAPISTALGVLGMPGLTAYAGLKNIGQPKEGETVVVAAASGAVGSVVGQIAKIRGARAVGIAGGPEKCAFVKDELGFDAVIDHRAPDFAAQLAAACPDGIDVYFENVSGKVFDAVFPLFNPFARMPVCGTIAFYNATSFPEMETKVPALMRAILTKRIRIQGFIVYDFAADYPDFARDMAGWIADGHVTYREDIVDGLDRAPVAFMGLLKGGNFGKLVVKVGQDPTRS</sequence>
<dbReference type="InterPro" id="IPR041694">
    <property type="entry name" value="ADH_N_2"/>
</dbReference>
<dbReference type="AlphaFoldDB" id="A0A9J7AU52"/>
<evidence type="ECO:0000313" key="4">
    <source>
        <dbReference type="Proteomes" id="UP001060336"/>
    </source>
</evidence>
<evidence type="ECO:0000259" key="2">
    <source>
        <dbReference type="SMART" id="SM00829"/>
    </source>
</evidence>
<dbReference type="Pfam" id="PF16884">
    <property type="entry name" value="ADH_N_2"/>
    <property type="match status" value="1"/>
</dbReference>
<dbReference type="RefSeq" id="WP_257769828.1">
    <property type="nucleotide sequence ID" value="NZ_CP102480.1"/>
</dbReference>
<proteinExistence type="predicted"/>